<accession>A0A5B7JQF2</accession>
<gene>
    <name evidence="2" type="ORF">E2C01_092084</name>
</gene>
<evidence type="ECO:0000313" key="2">
    <source>
        <dbReference type="EMBL" id="MPC96805.1"/>
    </source>
</evidence>
<organism evidence="2 3">
    <name type="scientific">Portunus trituberculatus</name>
    <name type="common">Swimming crab</name>
    <name type="synonym">Neptunus trituberculatus</name>
    <dbReference type="NCBI Taxonomy" id="210409"/>
    <lineage>
        <taxon>Eukaryota</taxon>
        <taxon>Metazoa</taxon>
        <taxon>Ecdysozoa</taxon>
        <taxon>Arthropoda</taxon>
        <taxon>Crustacea</taxon>
        <taxon>Multicrustacea</taxon>
        <taxon>Malacostraca</taxon>
        <taxon>Eumalacostraca</taxon>
        <taxon>Eucarida</taxon>
        <taxon>Decapoda</taxon>
        <taxon>Pleocyemata</taxon>
        <taxon>Brachyura</taxon>
        <taxon>Eubrachyura</taxon>
        <taxon>Portunoidea</taxon>
        <taxon>Portunidae</taxon>
        <taxon>Portuninae</taxon>
        <taxon>Portunus</taxon>
    </lineage>
</organism>
<evidence type="ECO:0000256" key="1">
    <source>
        <dbReference type="SAM" id="MobiDB-lite"/>
    </source>
</evidence>
<dbReference type="Proteomes" id="UP000324222">
    <property type="component" value="Unassembled WGS sequence"/>
</dbReference>
<name>A0A5B7JQF2_PORTR</name>
<evidence type="ECO:0000313" key="3">
    <source>
        <dbReference type="Proteomes" id="UP000324222"/>
    </source>
</evidence>
<protein>
    <submittedName>
        <fullName evidence="2">Uncharacterized protein</fullName>
    </submittedName>
</protein>
<comment type="caution">
    <text evidence="2">The sequence shown here is derived from an EMBL/GenBank/DDBJ whole genome shotgun (WGS) entry which is preliminary data.</text>
</comment>
<reference evidence="2 3" key="1">
    <citation type="submission" date="2019-05" db="EMBL/GenBank/DDBJ databases">
        <title>Another draft genome of Portunus trituberculatus and its Hox gene families provides insights of decapod evolution.</title>
        <authorList>
            <person name="Jeong J.-H."/>
            <person name="Song I."/>
            <person name="Kim S."/>
            <person name="Choi T."/>
            <person name="Kim D."/>
            <person name="Ryu S."/>
            <person name="Kim W."/>
        </authorList>
    </citation>
    <scope>NUCLEOTIDE SEQUENCE [LARGE SCALE GENOMIC DNA]</scope>
    <source>
        <tissue evidence="2">Muscle</tissue>
    </source>
</reference>
<sequence>MPRPSYGYARRASSEGDAGLAGGAMTESNACLVCPAQTPRVPFSMSCHTAVQYRYAMYTAWTT</sequence>
<keyword evidence="3" id="KW-1185">Reference proteome</keyword>
<dbReference type="EMBL" id="VSRR010107436">
    <property type="protein sequence ID" value="MPC96805.1"/>
    <property type="molecule type" value="Genomic_DNA"/>
</dbReference>
<proteinExistence type="predicted"/>
<feature type="region of interest" description="Disordered" evidence="1">
    <location>
        <begin position="1"/>
        <end position="20"/>
    </location>
</feature>
<dbReference type="AlphaFoldDB" id="A0A5B7JQF2"/>